<evidence type="ECO:0000256" key="8">
    <source>
        <dbReference type="HAMAP-Rule" id="MF_00101"/>
    </source>
</evidence>
<evidence type="ECO:0000256" key="5">
    <source>
        <dbReference type="ARBA" id="ARBA00022842"/>
    </source>
</evidence>
<dbReference type="GO" id="GO:0005737">
    <property type="term" value="C:cytoplasm"/>
    <property type="evidence" value="ECO:0007669"/>
    <property type="project" value="UniProtKB-SubCell"/>
</dbReference>
<keyword evidence="3 8" id="KW-0479">Metal-binding</keyword>
<dbReference type="SUPFAM" id="SSF56214">
    <property type="entry name" value="4'-phosphopantetheinyl transferase"/>
    <property type="match status" value="1"/>
</dbReference>
<feature type="binding site" evidence="8">
    <location>
        <position position="59"/>
    </location>
    <ligand>
        <name>Mg(2+)</name>
        <dbReference type="ChEBI" id="CHEBI:18420"/>
    </ligand>
</feature>
<organism evidence="10 11">
    <name type="scientific">Paenibacillus aquistagni</name>
    <dbReference type="NCBI Taxonomy" id="1852522"/>
    <lineage>
        <taxon>Bacteria</taxon>
        <taxon>Bacillati</taxon>
        <taxon>Bacillota</taxon>
        <taxon>Bacilli</taxon>
        <taxon>Bacillales</taxon>
        <taxon>Paenibacillaceae</taxon>
        <taxon>Paenibacillus</taxon>
    </lineage>
</organism>
<keyword evidence="6 8" id="KW-0443">Lipid metabolism</keyword>
<dbReference type="GO" id="GO:0006633">
    <property type="term" value="P:fatty acid biosynthetic process"/>
    <property type="evidence" value="ECO:0007669"/>
    <property type="project" value="UniProtKB-UniRule"/>
</dbReference>
<dbReference type="EMBL" id="FXAZ01000004">
    <property type="protein sequence ID" value="SMG51507.1"/>
    <property type="molecule type" value="Genomic_DNA"/>
</dbReference>
<reference evidence="10 11" key="1">
    <citation type="submission" date="2017-04" db="EMBL/GenBank/DDBJ databases">
        <authorList>
            <person name="Afonso C.L."/>
            <person name="Miller P.J."/>
            <person name="Scott M.A."/>
            <person name="Spackman E."/>
            <person name="Goraichik I."/>
            <person name="Dimitrov K.M."/>
            <person name="Suarez D.L."/>
            <person name="Swayne D.E."/>
        </authorList>
    </citation>
    <scope>NUCLEOTIDE SEQUENCE [LARGE SCALE GENOMIC DNA]</scope>
    <source>
        <strain evidence="10 11">11</strain>
    </source>
</reference>
<dbReference type="InterPro" id="IPR004568">
    <property type="entry name" value="Ppantetheine-prot_Trfase_dom"/>
</dbReference>
<proteinExistence type="inferred from homology"/>
<keyword evidence="7 8" id="KW-0275">Fatty acid biosynthesis</keyword>
<dbReference type="GO" id="GO:0000287">
    <property type="term" value="F:magnesium ion binding"/>
    <property type="evidence" value="ECO:0007669"/>
    <property type="project" value="UniProtKB-UniRule"/>
</dbReference>
<evidence type="ECO:0000313" key="11">
    <source>
        <dbReference type="Proteomes" id="UP000193834"/>
    </source>
</evidence>
<dbReference type="GO" id="GO:0008897">
    <property type="term" value="F:holo-[acyl-carrier-protein] synthase activity"/>
    <property type="evidence" value="ECO:0007669"/>
    <property type="project" value="UniProtKB-UniRule"/>
</dbReference>
<evidence type="ECO:0000256" key="3">
    <source>
        <dbReference type="ARBA" id="ARBA00022723"/>
    </source>
</evidence>
<dbReference type="InterPro" id="IPR037143">
    <property type="entry name" value="4-PPantetheinyl_Trfase_dom_sf"/>
</dbReference>
<dbReference type="RefSeq" id="WP_085495817.1">
    <property type="nucleotide sequence ID" value="NZ_FXAZ01000004.1"/>
</dbReference>
<sequence length="132" mass="14583">MIYGIGHDILEVDRVKKIVESQSGARFIQKVLTEQERALLSEKEPRRTEYVAGRFAVKEAVVKAFGCGISSQIGLLDIEVLPDAAGKPVARLHPASWQRLGLAQERFNIHVSISHQPGMASAFCIVEQQDSN</sequence>
<accession>A0A1X7LD82</accession>
<keyword evidence="1 8" id="KW-0444">Lipid biosynthesis</keyword>
<comment type="subcellular location">
    <subcellularLocation>
        <location evidence="8">Cytoplasm</location>
    </subcellularLocation>
</comment>
<comment type="function">
    <text evidence="8">Transfers the 4'-phosphopantetheine moiety from coenzyme A to a Ser of acyl-carrier-protein.</text>
</comment>
<dbReference type="Pfam" id="PF01648">
    <property type="entry name" value="ACPS"/>
    <property type="match status" value="1"/>
</dbReference>
<evidence type="ECO:0000256" key="1">
    <source>
        <dbReference type="ARBA" id="ARBA00022516"/>
    </source>
</evidence>
<keyword evidence="5 8" id="KW-0460">Magnesium</keyword>
<dbReference type="HAMAP" id="MF_00101">
    <property type="entry name" value="AcpS"/>
    <property type="match status" value="1"/>
</dbReference>
<dbReference type="OrthoDB" id="517356at2"/>
<evidence type="ECO:0000259" key="9">
    <source>
        <dbReference type="Pfam" id="PF01648"/>
    </source>
</evidence>
<dbReference type="NCBIfam" id="TIGR00556">
    <property type="entry name" value="pantethn_trn"/>
    <property type="match status" value="1"/>
</dbReference>
<feature type="domain" description="4'-phosphopantetheinyl transferase" evidence="9">
    <location>
        <begin position="4"/>
        <end position="96"/>
    </location>
</feature>
<name>A0A1X7LD82_9BACL</name>
<feature type="binding site" evidence="8">
    <location>
        <position position="8"/>
    </location>
    <ligand>
        <name>Mg(2+)</name>
        <dbReference type="ChEBI" id="CHEBI:18420"/>
    </ligand>
</feature>
<keyword evidence="8" id="KW-0963">Cytoplasm</keyword>
<keyword evidence="4 8" id="KW-0276">Fatty acid metabolism</keyword>
<dbReference type="InterPro" id="IPR002582">
    <property type="entry name" value="ACPS"/>
</dbReference>
<comment type="cofactor">
    <cofactor evidence="8">
        <name>Mg(2+)</name>
        <dbReference type="ChEBI" id="CHEBI:18420"/>
    </cofactor>
</comment>
<dbReference type="Proteomes" id="UP000193834">
    <property type="component" value="Unassembled WGS sequence"/>
</dbReference>
<evidence type="ECO:0000256" key="6">
    <source>
        <dbReference type="ARBA" id="ARBA00023098"/>
    </source>
</evidence>
<dbReference type="Gene3D" id="3.90.470.20">
    <property type="entry name" value="4'-phosphopantetheinyl transferase domain"/>
    <property type="match status" value="1"/>
</dbReference>
<protein>
    <recommendedName>
        <fullName evidence="8">Holo-[acyl-carrier-protein] synthase</fullName>
        <shortName evidence="8">Holo-ACP synthase</shortName>
        <ecNumber evidence="8">2.7.8.7</ecNumber>
    </recommendedName>
    <alternativeName>
        <fullName evidence="8">4'-phosphopantetheinyl transferase AcpS</fullName>
    </alternativeName>
</protein>
<evidence type="ECO:0000256" key="4">
    <source>
        <dbReference type="ARBA" id="ARBA00022832"/>
    </source>
</evidence>
<keyword evidence="2 8" id="KW-0808">Transferase</keyword>
<dbReference type="InterPro" id="IPR008278">
    <property type="entry name" value="4-PPantetheinyl_Trfase_dom"/>
</dbReference>
<keyword evidence="11" id="KW-1185">Reference proteome</keyword>
<gene>
    <name evidence="8" type="primary">acpS</name>
    <name evidence="10" type="ORF">SAMN06295960_3270</name>
</gene>
<evidence type="ECO:0000313" key="10">
    <source>
        <dbReference type="EMBL" id="SMG51507.1"/>
    </source>
</evidence>
<comment type="catalytic activity">
    <reaction evidence="8">
        <text>apo-[ACP] + CoA = holo-[ACP] + adenosine 3',5'-bisphosphate + H(+)</text>
        <dbReference type="Rhea" id="RHEA:12068"/>
        <dbReference type="Rhea" id="RHEA-COMP:9685"/>
        <dbReference type="Rhea" id="RHEA-COMP:9690"/>
        <dbReference type="ChEBI" id="CHEBI:15378"/>
        <dbReference type="ChEBI" id="CHEBI:29999"/>
        <dbReference type="ChEBI" id="CHEBI:57287"/>
        <dbReference type="ChEBI" id="CHEBI:58343"/>
        <dbReference type="ChEBI" id="CHEBI:64479"/>
        <dbReference type="EC" id="2.7.8.7"/>
    </reaction>
</comment>
<dbReference type="NCBIfam" id="TIGR00516">
    <property type="entry name" value="acpS"/>
    <property type="match status" value="1"/>
</dbReference>
<dbReference type="EC" id="2.7.8.7" evidence="8"/>
<dbReference type="STRING" id="1852522.SAMN06295960_3270"/>
<dbReference type="AlphaFoldDB" id="A0A1X7LD82"/>
<comment type="similarity">
    <text evidence="8">Belongs to the P-Pant transferase superfamily. AcpS family.</text>
</comment>
<evidence type="ECO:0000256" key="2">
    <source>
        <dbReference type="ARBA" id="ARBA00022679"/>
    </source>
</evidence>
<evidence type="ECO:0000256" key="7">
    <source>
        <dbReference type="ARBA" id="ARBA00023160"/>
    </source>
</evidence>